<dbReference type="Gene3D" id="3.40.350.10">
    <property type="entry name" value="Creatinase/prolidase N-terminal domain"/>
    <property type="match status" value="2"/>
</dbReference>
<dbReference type="EMBL" id="DVMV01000015">
    <property type="protein sequence ID" value="HIU45099.1"/>
    <property type="molecule type" value="Genomic_DNA"/>
</dbReference>
<comment type="caution">
    <text evidence="6">The sequence shown here is derived from an EMBL/GenBank/DDBJ whole genome shotgun (WGS) entry which is preliminary data.</text>
</comment>
<dbReference type="InterPro" id="IPR050422">
    <property type="entry name" value="X-Pro_aminopeptidase_P"/>
</dbReference>
<keyword evidence="1" id="KW-0479">Metal-binding</keyword>
<dbReference type="InterPro" id="IPR029149">
    <property type="entry name" value="Creatin/AminoP/Spt16_N"/>
</dbReference>
<dbReference type="GO" id="GO:0046872">
    <property type="term" value="F:metal ion binding"/>
    <property type="evidence" value="ECO:0007669"/>
    <property type="project" value="UniProtKB-KW"/>
</dbReference>
<reference evidence="6" key="1">
    <citation type="submission" date="2020-10" db="EMBL/GenBank/DDBJ databases">
        <authorList>
            <person name="Gilroy R."/>
        </authorList>
    </citation>
    <scope>NUCLEOTIDE SEQUENCE</scope>
    <source>
        <strain evidence="6">ChiGjej1B1-22543</strain>
    </source>
</reference>
<dbReference type="Pfam" id="PF16188">
    <property type="entry name" value="Peptidase_M24_C"/>
    <property type="match status" value="1"/>
</dbReference>
<proteinExistence type="predicted"/>
<evidence type="ECO:0000259" key="5">
    <source>
        <dbReference type="Pfam" id="PF16188"/>
    </source>
</evidence>
<keyword evidence="2" id="KW-0378">Hydrolase</keyword>
<reference evidence="6" key="2">
    <citation type="journal article" date="2021" name="PeerJ">
        <title>Extensive microbial diversity within the chicken gut microbiome revealed by metagenomics and culture.</title>
        <authorList>
            <person name="Gilroy R."/>
            <person name="Ravi A."/>
            <person name="Getino M."/>
            <person name="Pursley I."/>
            <person name="Horton D.L."/>
            <person name="Alikhan N.F."/>
            <person name="Baker D."/>
            <person name="Gharbi K."/>
            <person name="Hall N."/>
            <person name="Watson M."/>
            <person name="Adriaenssens E.M."/>
            <person name="Foster-Nyarko E."/>
            <person name="Jarju S."/>
            <person name="Secka A."/>
            <person name="Antonio M."/>
            <person name="Oren A."/>
            <person name="Chaudhuri R.R."/>
            <person name="La Ragione R."/>
            <person name="Hildebrand F."/>
            <person name="Pallen M.J."/>
        </authorList>
    </citation>
    <scope>NUCLEOTIDE SEQUENCE</scope>
    <source>
        <strain evidence="6">ChiGjej1B1-22543</strain>
    </source>
</reference>
<dbReference type="InterPro" id="IPR036005">
    <property type="entry name" value="Creatinase/aminopeptidase-like"/>
</dbReference>
<dbReference type="Proteomes" id="UP000824070">
    <property type="component" value="Unassembled WGS sequence"/>
</dbReference>
<dbReference type="FunFam" id="3.90.230.10:FF:000007">
    <property type="entry name" value="Xaa-Pro aminopeptidase P"/>
    <property type="match status" value="1"/>
</dbReference>
<sequence>MENYESRISALRGFMRAKGLKSVLILTGDPFASETPSPHYAFLRDYYCPFRGDNASVLIGLDQAYLWCDGRFFISAKKQLEASPFKMMKMDTEGYPSLYEFLSSHPDYFPLGGMEDCIPESDFERLSSLGKIEDVDLFPLSEGAPEKSHSKLFVLGSDLVSEGAEEKIARFKEKIGEGKAAIVTTLDDIAYLTNLRGDDIPYTPLFDSYLYLGEEDVLFVDERRIPDGYSATKVMPIESVFDCLRAHGETPTYVDRDSCNSKIYSCLANPLPGTMPSNLEKAIKRQVEIENTIRVQKEDGAALVRFQMLLESGLPSDELALSDRLHEFRRMGKGFIGESFQTICSASSNAAMMHYAPTSESHSAVSSDDVCLLVDSGGQYLGGTTDTTRTFPINPTEEFRRDYTLTLKSLIAISKAVFLSSCTGRALDGLSREIMWREGMDYKCGTGHGVGYMGVVHEGPNGFRYKDVPGKNDGCAILPGMITTIEPGVYKEGNYGIRIENNLLCVPAFQNEFGRFYRFKTITYAPIETSCIEKGMLDASEIEWLNDYHKQVYEALSPLLNDEEKAFLRKKTQAI</sequence>
<dbReference type="Pfam" id="PF00557">
    <property type="entry name" value="Peptidase_M24"/>
    <property type="match status" value="1"/>
</dbReference>
<evidence type="ECO:0000256" key="3">
    <source>
        <dbReference type="ARBA" id="ARBA00023211"/>
    </source>
</evidence>
<protein>
    <submittedName>
        <fullName evidence="6">M24 family metallopeptidase</fullName>
    </submittedName>
</protein>
<feature type="domain" description="Peptidase M24 C-terminal" evidence="5">
    <location>
        <begin position="516"/>
        <end position="575"/>
    </location>
</feature>
<dbReference type="Pfam" id="PF16189">
    <property type="entry name" value="Creatinase_N_2"/>
    <property type="match status" value="1"/>
</dbReference>
<name>A0A9D1LNG0_9FIRM</name>
<dbReference type="Gene3D" id="3.90.230.10">
    <property type="entry name" value="Creatinase/methionine aminopeptidase superfamily"/>
    <property type="match status" value="1"/>
</dbReference>
<dbReference type="PANTHER" id="PTHR43763">
    <property type="entry name" value="XAA-PRO AMINOPEPTIDASE 1"/>
    <property type="match status" value="1"/>
</dbReference>
<evidence type="ECO:0000256" key="2">
    <source>
        <dbReference type="ARBA" id="ARBA00022801"/>
    </source>
</evidence>
<evidence type="ECO:0000313" key="6">
    <source>
        <dbReference type="EMBL" id="HIU45099.1"/>
    </source>
</evidence>
<gene>
    <name evidence="6" type="ORF">IAC52_02250</name>
</gene>
<dbReference type="AlphaFoldDB" id="A0A9D1LNG0"/>
<feature type="domain" description="Peptidase M24" evidence="4">
    <location>
        <begin position="295"/>
        <end position="505"/>
    </location>
</feature>
<evidence type="ECO:0000313" key="7">
    <source>
        <dbReference type="Proteomes" id="UP000824070"/>
    </source>
</evidence>
<evidence type="ECO:0000259" key="4">
    <source>
        <dbReference type="Pfam" id="PF00557"/>
    </source>
</evidence>
<dbReference type="SUPFAM" id="SSF53092">
    <property type="entry name" value="Creatinase/prolidase N-terminal domain"/>
    <property type="match status" value="1"/>
</dbReference>
<dbReference type="SUPFAM" id="SSF55920">
    <property type="entry name" value="Creatinase/aminopeptidase"/>
    <property type="match status" value="1"/>
</dbReference>
<dbReference type="InterPro" id="IPR032416">
    <property type="entry name" value="Peptidase_M24_C"/>
</dbReference>
<organism evidence="6 7">
    <name type="scientific">Candidatus Alloenteromonas pullicola</name>
    <dbReference type="NCBI Taxonomy" id="2840784"/>
    <lineage>
        <taxon>Bacteria</taxon>
        <taxon>Bacillati</taxon>
        <taxon>Bacillota</taxon>
        <taxon>Bacillota incertae sedis</taxon>
        <taxon>Candidatus Alloenteromonas</taxon>
    </lineage>
</organism>
<dbReference type="GO" id="GO:0016787">
    <property type="term" value="F:hydrolase activity"/>
    <property type="evidence" value="ECO:0007669"/>
    <property type="project" value="UniProtKB-KW"/>
</dbReference>
<dbReference type="GO" id="GO:0005737">
    <property type="term" value="C:cytoplasm"/>
    <property type="evidence" value="ECO:0007669"/>
    <property type="project" value="UniProtKB-ARBA"/>
</dbReference>
<accession>A0A9D1LNG0</accession>
<dbReference type="InterPro" id="IPR000994">
    <property type="entry name" value="Pept_M24"/>
</dbReference>
<keyword evidence="3" id="KW-0464">Manganese</keyword>
<dbReference type="PANTHER" id="PTHR43763:SF6">
    <property type="entry name" value="XAA-PRO AMINOPEPTIDASE 1"/>
    <property type="match status" value="1"/>
</dbReference>
<evidence type="ECO:0000256" key="1">
    <source>
        <dbReference type="ARBA" id="ARBA00022723"/>
    </source>
</evidence>